<evidence type="ECO:0000256" key="4">
    <source>
        <dbReference type="ARBA" id="ARBA00022741"/>
    </source>
</evidence>
<dbReference type="Pfam" id="PF06508">
    <property type="entry name" value="QueC"/>
    <property type="match status" value="2"/>
</dbReference>
<organism evidence="10 11">
    <name type="scientific">Candidatus Kaiserbacteria bacterium RIFCSPHIGHO2_02_FULL_55_20</name>
    <dbReference type="NCBI Taxonomy" id="1798497"/>
    <lineage>
        <taxon>Bacteria</taxon>
        <taxon>Candidatus Kaiseribacteriota</taxon>
    </lineage>
</organism>
<evidence type="ECO:0000256" key="8">
    <source>
        <dbReference type="ARBA" id="ARBA00039149"/>
    </source>
</evidence>
<dbReference type="GO" id="GO:0046872">
    <property type="term" value="F:metal ion binding"/>
    <property type="evidence" value="ECO:0007669"/>
    <property type="project" value="UniProtKB-KW"/>
</dbReference>
<dbReference type="AlphaFoldDB" id="A0A1F6DYR3"/>
<keyword evidence="4" id="KW-0547">Nucleotide-binding</keyword>
<dbReference type="PANTHER" id="PTHR42914">
    <property type="entry name" value="7-CYANO-7-DEAZAGUANINE SYNTHASE"/>
    <property type="match status" value="1"/>
</dbReference>
<keyword evidence="6" id="KW-0067">ATP-binding</keyword>
<dbReference type="STRING" id="1798497.A3D71_02790"/>
<comment type="catalytic activity">
    <reaction evidence="9">
        <text>7-carboxy-7-carbaguanine + NH4(+) + 2 ATP = 7-cyano-7-carbaguanine + 2 AMP + 2 diphosphate + 2 H(+)</text>
        <dbReference type="Rhea" id="RHEA:27982"/>
        <dbReference type="ChEBI" id="CHEBI:15378"/>
        <dbReference type="ChEBI" id="CHEBI:28938"/>
        <dbReference type="ChEBI" id="CHEBI:30616"/>
        <dbReference type="ChEBI" id="CHEBI:33019"/>
        <dbReference type="ChEBI" id="CHEBI:45075"/>
        <dbReference type="ChEBI" id="CHEBI:61036"/>
        <dbReference type="ChEBI" id="CHEBI:456215"/>
        <dbReference type="EC" id="6.3.4.20"/>
    </reaction>
</comment>
<evidence type="ECO:0000256" key="6">
    <source>
        <dbReference type="ARBA" id="ARBA00022840"/>
    </source>
</evidence>
<comment type="pathway">
    <text evidence="1">Purine metabolism; 7-cyano-7-deazaguanine biosynthesis.</text>
</comment>
<gene>
    <name evidence="10" type="ORF">A3D71_02790</name>
</gene>
<dbReference type="EC" id="6.3.4.20" evidence="8"/>
<comment type="similarity">
    <text evidence="7">Belongs to the QueC family.</text>
</comment>
<dbReference type="GO" id="GO:0005524">
    <property type="term" value="F:ATP binding"/>
    <property type="evidence" value="ECO:0007669"/>
    <property type="project" value="UniProtKB-KW"/>
</dbReference>
<dbReference type="Gene3D" id="3.40.50.620">
    <property type="entry name" value="HUPs"/>
    <property type="match status" value="1"/>
</dbReference>
<dbReference type="SUPFAM" id="SSF52402">
    <property type="entry name" value="Adenine nucleotide alpha hydrolases-like"/>
    <property type="match status" value="1"/>
</dbReference>
<evidence type="ECO:0000256" key="3">
    <source>
        <dbReference type="ARBA" id="ARBA00022723"/>
    </source>
</evidence>
<protein>
    <recommendedName>
        <fullName evidence="8">7-cyano-7-deazaguanine synthase</fullName>
        <ecNumber evidence="8">6.3.4.20</ecNumber>
    </recommendedName>
</protein>
<dbReference type="InterPro" id="IPR018317">
    <property type="entry name" value="QueC"/>
</dbReference>
<dbReference type="GO" id="GO:0016874">
    <property type="term" value="F:ligase activity"/>
    <property type="evidence" value="ECO:0007669"/>
    <property type="project" value="UniProtKB-KW"/>
</dbReference>
<sequence>MKKIVVCLLSGGVDSTVAAVLKAKEPTTLVALLSVYYGQGAEQSEKRQSAVVADWLYHHFDSVIEHFYLRIDGTIRWTRRQRSARFKDPTGEEILLRGFVGWRHPEGGWSQAGYPSTRDEVFALMAAAGVEARLHDIPDTTEGEIVLATTGEDLFNFEDIEASTYTVHLNEVLARKMMPRRGKPMRIVLPLIEMTKAEVIRTGVEIGAPLELTWSCYFGEPGRPCGQCDQCKWRREAFQAAGVQDPASTV</sequence>
<evidence type="ECO:0000256" key="7">
    <source>
        <dbReference type="ARBA" id="ARBA00037993"/>
    </source>
</evidence>
<dbReference type="Proteomes" id="UP000177652">
    <property type="component" value="Unassembled WGS sequence"/>
</dbReference>
<dbReference type="PANTHER" id="PTHR42914:SF1">
    <property type="entry name" value="7-CYANO-7-DEAZAGUANINE SYNTHASE"/>
    <property type="match status" value="1"/>
</dbReference>
<name>A0A1F6DYR3_9BACT</name>
<evidence type="ECO:0000313" key="11">
    <source>
        <dbReference type="Proteomes" id="UP000177652"/>
    </source>
</evidence>
<dbReference type="InterPro" id="IPR014729">
    <property type="entry name" value="Rossmann-like_a/b/a_fold"/>
</dbReference>
<evidence type="ECO:0000256" key="9">
    <source>
        <dbReference type="ARBA" id="ARBA00047890"/>
    </source>
</evidence>
<keyword evidence="3" id="KW-0479">Metal-binding</keyword>
<reference evidence="10 11" key="1">
    <citation type="journal article" date="2016" name="Nat. Commun.">
        <title>Thousands of microbial genomes shed light on interconnected biogeochemical processes in an aquifer system.</title>
        <authorList>
            <person name="Anantharaman K."/>
            <person name="Brown C.T."/>
            <person name="Hug L.A."/>
            <person name="Sharon I."/>
            <person name="Castelle C.J."/>
            <person name="Probst A.J."/>
            <person name="Thomas B.C."/>
            <person name="Singh A."/>
            <person name="Wilkins M.J."/>
            <person name="Karaoz U."/>
            <person name="Brodie E.L."/>
            <person name="Williams K.H."/>
            <person name="Hubbard S.S."/>
            <person name="Banfield J.F."/>
        </authorList>
    </citation>
    <scope>NUCLEOTIDE SEQUENCE [LARGE SCALE GENOMIC DNA]</scope>
</reference>
<comment type="caution">
    <text evidence="10">The sequence shown here is derived from an EMBL/GenBank/DDBJ whole genome shotgun (WGS) entry which is preliminary data.</text>
</comment>
<evidence type="ECO:0000256" key="2">
    <source>
        <dbReference type="ARBA" id="ARBA00022598"/>
    </source>
</evidence>
<evidence type="ECO:0000256" key="1">
    <source>
        <dbReference type="ARBA" id="ARBA00005061"/>
    </source>
</evidence>
<dbReference type="EMBL" id="MFLK01000001">
    <property type="protein sequence ID" value="OGG66559.1"/>
    <property type="molecule type" value="Genomic_DNA"/>
</dbReference>
<evidence type="ECO:0000313" key="10">
    <source>
        <dbReference type="EMBL" id="OGG66559.1"/>
    </source>
</evidence>
<proteinExistence type="inferred from homology"/>
<keyword evidence="5" id="KW-0862">Zinc</keyword>
<accession>A0A1F6DYR3</accession>
<keyword evidence="2" id="KW-0436">Ligase</keyword>
<evidence type="ECO:0000256" key="5">
    <source>
        <dbReference type="ARBA" id="ARBA00022833"/>
    </source>
</evidence>